<feature type="transmembrane region" description="Helical" evidence="6">
    <location>
        <begin position="434"/>
        <end position="453"/>
    </location>
</feature>
<feature type="transmembrane region" description="Helical" evidence="6">
    <location>
        <begin position="159"/>
        <end position="179"/>
    </location>
</feature>
<evidence type="ECO:0000256" key="5">
    <source>
        <dbReference type="ARBA" id="ARBA00023136"/>
    </source>
</evidence>
<evidence type="ECO:0000256" key="3">
    <source>
        <dbReference type="ARBA" id="ARBA00022692"/>
    </source>
</evidence>
<keyword evidence="3 6" id="KW-0812">Transmembrane</keyword>
<name>A0ABW8DYT4_9PSED</name>
<dbReference type="Proteomes" id="UP001617213">
    <property type="component" value="Unassembled WGS sequence"/>
</dbReference>
<proteinExistence type="predicted"/>
<dbReference type="RefSeq" id="WP_401381307.1">
    <property type="nucleotide sequence ID" value="NZ_JBIUWZ010000013.1"/>
</dbReference>
<comment type="caution">
    <text evidence="7">The sequence shown here is derived from an EMBL/GenBank/DDBJ whole genome shotgun (WGS) entry which is preliminary data.</text>
</comment>
<evidence type="ECO:0000313" key="8">
    <source>
        <dbReference type="Proteomes" id="UP001617213"/>
    </source>
</evidence>
<feature type="transmembrane region" description="Helical" evidence="6">
    <location>
        <begin position="305"/>
        <end position="326"/>
    </location>
</feature>
<evidence type="ECO:0000313" key="7">
    <source>
        <dbReference type="EMBL" id="MFJ2678782.1"/>
    </source>
</evidence>
<feature type="transmembrane region" description="Helical" evidence="6">
    <location>
        <begin position="226"/>
        <end position="244"/>
    </location>
</feature>
<sequence length="499" mass="55207">MNSVLKNVAANFLGQGWAALMGICFVPLYLKFIGIEGYGLIGFFVILSSAMSMLDGGFGAVATKEASVYESASSLEKKKVILLLRSVEWVFWGIALTAGAVVILLAPLISNYWLDISPDKLDSVTQSLRVMGGALVLQFPIAFYYGALTGLQKQVELNIATSIFATFRSGGTVLVLWLVSPTVEWFFIWQCVINLLTVFILRIQLIRELAGWTDSISFSLDTLRRLRGFAVGVGATNALAFLLMQADKIVLSKTLSLTDFGYYMLAWTLGTIAFRLISPVFNAYYPKIVASVASGSAVEAFGYCIRASQILSMLVIPFSVWIAFYSHQVLSLWTQDQHIAAAASGPLMILVLGTMIHSFMNMPYALQLAHGWTRFSVWQNFIAAVLVVPLTYYLAASYGLAGSAWPWLLLNIGFFTFCPPIVFKKLNIKPAKTWYIDAIFIPLVISVSLLYFFKSVFDLLAIDNPVVMLLSLGITYIAVALRLFVFSLDIRKITWRNAV</sequence>
<dbReference type="PANTHER" id="PTHR30250:SF26">
    <property type="entry name" value="PSMA PROTEIN"/>
    <property type="match status" value="1"/>
</dbReference>
<keyword evidence="8" id="KW-1185">Reference proteome</keyword>
<dbReference type="InterPro" id="IPR050833">
    <property type="entry name" value="Poly_Biosynth_Transport"/>
</dbReference>
<keyword evidence="4 6" id="KW-1133">Transmembrane helix</keyword>
<evidence type="ECO:0000256" key="1">
    <source>
        <dbReference type="ARBA" id="ARBA00004651"/>
    </source>
</evidence>
<feature type="transmembrane region" description="Helical" evidence="6">
    <location>
        <begin position="12"/>
        <end position="32"/>
    </location>
</feature>
<reference evidence="7 8" key="1">
    <citation type="submission" date="2024-10" db="EMBL/GenBank/DDBJ databases">
        <title>The Natural Products Discovery Center: Release of the First 8490 Sequenced Strains for Exploring Actinobacteria Biosynthetic Diversity.</title>
        <authorList>
            <person name="Kalkreuter E."/>
            <person name="Kautsar S.A."/>
            <person name="Yang D."/>
            <person name="Bader C.D."/>
            <person name="Teijaro C.N."/>
            <person name="Fluegel L."/>
            <person name="Davis C.M."/>
            <person name="Simpson J.R."/>
            <person name="Lauterbach L."/>
            <person name="Steele A.D."/>
            <person name="Gui C."/>
            <person name="Meng S."/>
            <person name="Li G."/>
            <person name="Viehrig K."/>
            <person name="Ye F."/>
            <person name="Su P."/>
            <person name="Kiefer A.F."/>
            <person name="Nichols A."/>
            <person name="Cepeda A.J."/>
            <person name="Yan W."/>
            <person name="Fan B."/>
            <person name="Jiang Y."/>
            <person name="Adhikari A."/>
            <person name="Zheng C.-J."/>
            <person name="Schuster L."/>
            <person name="Cowan T.M."/>
            <person name="Smanski M.J."/>
            <person name="Chevrette M.G."/>
            <person name="De Carvalho L.P.S."/>
            <person name="Shen B."/>
        </authorList>
    </citation>
    <scope>NUCLEOTIDE SEQUENCE [LARGE SCALE GENOMIC DNA]</scope>
    <source>
        <strain evidence="7 8">NPDC087581</strain>
    </source>
</reference>
<feature type="transmembrane region" description="Helical" evidence="6">
    <location>
        <begin position="377"/>
        <end position="398"/>
    </location>
</feature>
<feature type="transmembrane region" description="Helical" evidence="6">
    <location>
        <begin position="128"/>
        <end position="147"/>
    </location>
</feature>
<feature type="transmembrane region" description="Helical" evidence="6">
    <location>
        <begin position="465"/>
        <end position="486"/>
    </location>
</feature>
<keyword evidence="2" id="KW-1003">Cell membrane</keyword>
<dbReference type="Pfam" id="PF01943">
    <property type="entry name" value="Polysacc_synt"/>
    <property type="match status" value="1"/>
</dbReference>
<feature type="transmembrane region" description="Helical" evidence="6">
    <location>
        <begin position="338"/>
        <end position="356"/>
    </location>
</feature>
<keyword evidence="5 6" id="KW-0472">Membrane</keyword>
<feature type="transmembrane region" description="Helical" evidence="6">
    <location>
        <begin position="82"/>
        <end position="108"/>
    </location>
</feature>
<feature type="transmembrane region" description="Helical" evidence="6">
    <location>
        <begin position="264"/>
        <end position="285"/>
    </location>
</feature>
<evidence type="ECO:0000256" key="4">
    <source>
        <dbReference type="ARBA" id="ARBA00022989"/>
    </source>
</evidence>
<feature type="transmembrane region" description="Helical" evidence="6">
    <location>
        <begin position="404"/>
        <end position="422"/>
    </location>
</feature>
<protein>
    <submittedName>
        <fullName evidence="7">Oligosaccharide flippase family protein</fullName>
    </submittedName>
</protein>
<evidence type="ECO:0000256" key="2">
    <source>
        <dbReference type="ARBA" id="ARBA00022475"/>
    </source>
</evidence>
<organism evidence="7 8">
    <name type="scientific">Pseudomonas sivasensis</name>
    <dbReference type="NCBI Taxonomy" id="1880678"/>
    <lineage>
        <taxon>Bacteria</taxon>
        <taxon>Pseudomonadati</taxon>
        <taxon>Pseudomonadota</taxon>
        <taxon>Gammaproteobacteria</taxon>
        <taxon>Pseudomonadales</taxon>
        <taxon>Pseudomonadaceae</taxon>
        <taxon>Pseudomonas</taxon>
    </lineage>
</organism>
<accession>A0ABW8DYT4</accession>
<comment type="subcellular location">
    <subcellularLocation>
        <location evidence="1">Cell membrane</location>
        <topology evidence="1">Multi-pass membrane protein</topology>
    </subcellularLocation>
</comment>
<dbReference type="PANTHER" id="PTHR30250">
    <property type="entry name" value="PST FAMILY PREDICTED COLANIC ACID TRANSPORTER"/>
    <property type="match status" value="1"/>
</dbReference>
<evidence type="ECO:0000256" key="6">
    <source>
        <dbReference type="SAM" id="Phobius"/>
    </source>
</evidence>
<dbReference type="InterPro" id="IPR002797">
    <property type="entry name" value="Polysacc_synth"/>
</dbReference>
<dbReference type="EMBL" id="JBIUWZ010000013">
    <property type="protein sequence ID" value="MFJ2678782.1"/>
    <property type="molecule type" value="Genomic_DNA"/>
</dbReference>
<feature type="transmembrane region" description="Helical" evidence="6">
    <location>
        <begin position="185"/>
        <end position="205"/>
    </location>
</feature>
<feature type="transmembrane region" description="Helical" evidence="6">
    <location>
        <begin position="38"/>
        <end position="61"/>
    </location>
</feature>
<gene>
    <name evidence="7" type="ORF">ACIOWJ_11875</name>
</gene>